<proteinExistence type="predicted"/>
<dbReference type="Pfam" id="PF11306">
    <property type="entry name" value="DUF3108"/>
    <property type="match status" value="1"/>
</dbReference>
<evidence type="ECO:0000313" key="1">
    <source>
        <dbReference type="EMBL" id="SDC94097.1"/>
    </source>
</evidence>
<name>A0A1G6QQZ3_9BACT</name>
<keyword evidence="2" id="KW-1185">Reference proteome</keyword>
<sequence length="278" mass="31801">MLNLCTANRLFKLKLRDMVVRTCFLLLLLQLTIAVDGQEIFNPPIKKNNAFKAGEVLTFQLKYGFISAGIGTLILSEDLYNNKSVFHSSTIVQTTGLAETLYGVKDIYESWFDKETNLPYKQISNIKEGHYTRTNDVTYDQKGRMVTSKSSGTHPVPQKILDLSSTMYYIRRIDFSKISEGDSLLLNMFFSDEVFPLRFIYKGKETIQTNFGKVKCHKICPLVEVGRMFKRADDLTVWFTDDDNCIPVQVKMAIRIAGVVNLKLIKYENLANPVTFKK</sequence>
<gene>
    <name evidence="1" type="ORF">SAMN05216323_10646</name>
</gene>
<dbReference type="Proteomes" id="UP000199452">
    <property type="component" value="Unassembled WGS sequence"/>
</dbReference>
<accession>A0A1G6QQZ3</accession>
<evidence type="ECO:0008006" key="3">
    <source>
        <dbReference type="Google" id="ProtNLM"/>
    </source>
</evidence>
<evidence type="ECO:0000313" key="2">
    <source>
        <dbReference type="Proteomes" id="UP000199452"/>
    </source>
</evidence>
<dbReference type="AlphaFoldDB" id="A0A1G6QQZ3"/>
<organism evidence="1 2">
    <name type="scientific">Williamwhitmania taraxaci</name>
    <dbReference type="NCBI Taxonomy" id="1640674"/>
    <lineage>
        <taxon>Bacteria</taxon>
        <taxon>Pseudomonadati</taxon>
        <taxon>Bacteroidota</taxon>
        <taxon>Bacteroidia</taxon>
        <taxon>Bacteroidales</taxon>
        <taxon>Williamwhitmaniaceae</taxon>
        <taxon>Williamwhitmania</taxon>
    </lineage>
</organism>
<dbReference type="InterPro" id="IPR021457">
    <property type="entry name" value="DUF3108"/>
</dbReference>
<protein>
    <recommendedName>
        <fullName evidence="3">DUF3108 domain-containing protein</fullName>
    </recommendedName>
</protein>
<dbReference type="EMBL" id="FMYP01000064">
    <property type="protein sequence ID" value="SDC94097.1"/>
    <property type="molecule type" value="Genomic_DNA"/>
</dbReference>
<reference evidence="1 2" key="1">
    <citation type="submission" date="2016-09" db="EMBL/GenBank/DDBJ databases">
        <authorList>
            <person name="Capua I."/>
            <person name="De Benedictis P."/>
            <person name="Joannis T."/>
            <person name="Lombin L.H."/>
            <person name="Cattoli G."/>
        </authorList>
    </citation>
    <scope>NUCLEOTIDE SEQUENCE [LARGE SCALE GENOMIC DNA]</scope>
    <source>
        <strain evidence="1 2">A7P-90m</strain>
    </source>
</reference>
<dbReference type="STRING" id="1640674.SAMN05216323_10646"/>